<proteinExistence type="predicted"/>
<dbReference type="GO" id="GO:1990112">
    <property type="term" value="C:RQC complex"/>
    <property type="evidence" value="ECO:0007669"/>
    <property type="project" value="TreeGrafter"/>
</dbReference>
<feature type="region of interest" description="Disordered" evidence="1">
    <location>
        <begin position="1"/>
        <end position="107"/>
    </location>
</feature>
<dbReference type="PANTHER" id="PTHR22684">
    <property type="entry name" value="NULP1-RELATED"/>
    <property type="match status" value="1"/>
</dbReference>
<dbReference type="PANTHER" id="PTHR22684:SF0">
    <property type="entry name" value="RIBOSOME QUALITY CONTROL COMPLEX SUBUNIT TCF25"/>
    <property type="match status" value="1"/>
</dbReference>
<keyword evidence="3" id="KW-1185">Reference proteome</keyword>
<evidence type="ECO:0000313" key="3">
    <source>
        <dbReference type="Proteomes" id="UP000639338"/>
    </source>
</evidence>
<dbReference type="InterPro" id="IPR011990">
    <property type="entry name" value="TPR-like_helical_dom_sf"/>
</dbReference>
<sequence>MSTRYLRKVYGNDLPVENHQDDDTSDNDVSITEKKTKNFNVFDLLNDDSDTEKQEENNEVNVPSVSHQESSEDETIKRKKKRKKKRKNDKQVQKVSSDIDDNDDEEIDEIERSVREVNRLLGEPVPCSSKTSSNDTSNISLKYKVLSVQHKYLNPQNELNRICGSKNNQSKQRGNNGRTNFRKTWLTSQSDWISTGKSGLSMSVDKSMTNSNDNIQYFIFNHSTSYQKIQKKFYTAVESQSPDNIVNILNTYPHHVDALLQLSDVCKLNEDLQMSAEFVERAVHCLECAFHPLFNLTNGNCRLNYKQQTNRALFIALFRYLMFIGGRACYRTSLELSKVLLSLDPDDDPTAIVLAIDLYALRSKEYNWFIEFFNAWNDERNLIQLPNIAYSIALCYFNINDIDKADELLQNALFMFPGVLTDLLDKCGVSTDTRLLGHDYFNSKAKSTTTPALEKIESLYVIRTFHLWKENNVLPWIEKNVHIVMDKIDNGDKYADFCCEKRMQRYQGQLPKNILRHIVLSDIKEITILQPGMQQNSTFFSYDPLPPSDSINIYQNLQTTATTTAAGAEPSSHSGLLQLFVSSLFSDLDGQLNINGLNIRHAEESDDAPDEFD</sequence>
<organism evidence="2 3">
    <name type="scientific">Aphidius gifuensis</name>
    <name type="common">Parasitoid wasp</name>
    <dbReference type="NCBI Taxonomy" id="684658"/>
    <lineage>
        <taxon>Eukaryota</taxon>
        <taxon>Metazoa</taxon>
        <taxon>Ecdysozoa</taxon>
        <taxon>Arthropoda</taxon>
        <taxon>Hexapoda</taxon>
        <taxon>Insecta</taxon>
        <taxon>Pterygota</taxon>
        <taxon>Neoptera</taxon>
        <taxon>Endopterygota</taxon>
        <taxon>Hymenoptera</taxon>
        <taxon>Apocrita</taxon>
        <taxon>Ichneumonoidea</taxon>
        <taxon>Braconidae</taxon>
        <taxon>Aphidiinae</taxon>
        <taxon>Aphidius</taxon>
    </lineage>
</organism>
<dbReference type="Proteomes" id="UP000639338">
    <property type="component" value="Unassembled WGS sequence"/>
</dbReference>
<feature type="compositionally biased region" description="Acidic residues" evidence="1">
    <location>
        <begin position="98"/>
        <end position="107"/>
    </location>
</feature>
<feature type="compositionally biased region" description="Basic residues" evidence="1">
    <location>
        <begin position="77"/>
        <end position="88"/>
    </location>
</feature>
<feature type="region of interest" description="Disordered" evidence="1">
    <location>
        <begin position="160"/>
        <end position="181"/>
    </location>
</feature>
<dbReference type="EMBL" id="JACMRX010000005">
    <property type="protein sequence ID" value="KAF7988381.1"/>
    <property type="molecule type" value="Genomic_DNA"/>
</dbReference>
<name>A0A834XPA8_APHGI</name>
<dbReference type="Pfam" id="PF04910">
    <property type="entry name" value="Tcf25"/>
    <property type="match status" value="1"/>
</dbReference>
<accession>A0A834XPA8</accession>
<gene>
    <name evidence="2" type="ORF">HCN44_000954</name>
</gene>
<dbReference type="AlphaFoldDB" id="A0A834XPA8"/>
<evidence type="ECO:0000256" key="1">
    <source>
        <dbReference type="SAM" id="MobiDB-lite"/>
    </source>
</evidence>
<dbReference type="OrthoDB" id="205993at2759"/>
<protein>
    <recommendedName>
        <fullName evidence="4">Transcription factor 25</fullName>
    </recommendedName>
</protein>
<evidence type="ECO:0008006" key="4">
    <source>
        <dbReference type="Google" id="ProtNLM"/>
    </source>
</evidence>
<dbReference type="InterPro" id="IPR006994">
    <property type="entry name" value="TCF25/Rqc1"/>
</dbReference>
<comment type="caution">
    <text evidence="2">The sequence shown here is derived from an EMBL/GenBank/DDBJ whole genome shotgun (WGS) entry which is preliminary data.</text>
</comment>
<evidence type="ECO:0000313" key="2">
    <source>
        <dbReference type="EMBL" id="KAF7988381.1"/>
    </source>
</evidence>
<feature type="compositionally biased region" description="Polar residues" evidence="1">
    <location>
        <begin position="59"/>
        <end position="68"/>
    </location>
</feature>
<dbReference type="Gene3D" id="1.25.40.10">
    <property type="entry name" value="Tetratricopeptide repeat domain"/>
    <property type="match status" value="1"/>
</dbReference>
<feature type="compositionally biased region" description="Polar residues" evidence="1">
    <location>
        <begin position="160"/>
        <end position="179"/>
    </location>
</feature>
<reference evidence="2 3" key="1">
    <citation type="submission" date="2020-08" db="EMBL/GenBank/DDBJ databases">
        <title>Aphidius gifuensis genome sequencing and assembly.</title>
        <authorList>
            <person name="Du Z."/>
        </authorList>
    </citation>
    <scope>NUCLEOTIDE SEQUENCE [LARGE SCALE GENOMIC DNA]</scope>
    <source>
        <strain evidence="2">YNYX2018</strain>
        <tissue evidence="2">Adults</tissue>
    </source>
</reference>